<feature type="region of interest" description="Disordered" evidence="9">
    <location>
        <begin position="519"/>
        <end position="540"/>
    </location>
</feature>
<evidence type="ECO:0000256" key="1">
    <source>
        <dbReference type="ARBA" id="ARBA00022723"/>
    </source>
</evidence>
<proteinExistence type="predicted"/>
<keyword evidence="4" id="KW-0378">Hydrolase</keyword>
<comment type="caution">
    <text evidence="12">The sequence shown here is derived from an EMBL/GenBank/DDBJ whole genome shotgun (WGS) entry which is preliminary data.</text>
</comment>
<dbReference type="Pfam" id="PF00271">
    <property type="entry name" value="Helicase_C"/>
    <property type="match status" value="1"/>
</dbReference>
<evidence type="ECO:0000256" key="7">
    <source>
        <dbReference type="ARBA" id="ARBA00022840"/>
    </source>
</evidence>
<keyword evidence="6" id="KW-0862">Zinc</keyword>
<dbReference type="SMART" id="SM00184">
    <property type="entry name" value="RING"/>
    <property type="match status" value="1"/>
</dbReference>
<evidence type="ECO:0000256" key="8">
    <source>
        <dbReference type="PROSITE-ProRule" id="PRU00175"/>
    </source>
</evidence>
<evidence type="ECO:0000259" key="10">
    <source>
        <dbReference type="PROSITE" id="PS50089"/>
    </source>
</evidence>
<evidence type="ECO:0000256" key="4">
    <source>
        <dbReference type="ARBA" id="ARBA00022801"/>
    </source>
</evidence>
<evidence type="ECO:0000259" key="11">
    <source>
        <dbReference type="PROSITE" id="PS51192"/>
    </source>
</evidence>
<evidence type="ECO:0000256" key="9">
    <source>
        <dbReference type="SAM" id="MobiDB-lite"/>
    </source>
</evidence>
<accession>A0A813F5F7</accession>
<evidence type="ECO:0000256" key="5">
    <source>
        <dbReference type="ARBA" id="ARBA00022806"/>
    </source>
</evidence>
<feature type="region of interest" description="Disordered" evidence="9">
    <location>
        <begin position="239"/>
        <end position="267"/>
    </location>
</feature>
<dbReference type="GO" id="GO:0005634">
    <property type="term" value="C:nucleus"/>
    <property type="evidence" value="ECO:0007669"/>
    <property type="project" value="TreeGrafter"/>
</dbReference>
<dbReference type="GO" id="GO:0008270">
    <property type="term" value="F:zinc ion binding"/>
    <property type="evidence" value="ECO:0007669"/>
    <property type="project" value="UniProtKB-KW"/>
</dbReference>
<dbReference type="InterPro" id="IPR050628">
    <property type="entry name" value="SNF2_RAD54_helicase_TF"/>
</dbReference>
<dbReference type="GO" id="GO:0004386">
    <property type="term" value="F:helicase activity"/>
    <property type="evidence" value="ECO:0007669"/>
    <property type="project" value="UniProtKB-KW"/>
</dbReference>
<protein>
    <submittedName>
        <fullName evidence="12">Uncharacterized protein</fullName>
    </submittedName>
</protein>
<dbReference type="PROSITE" id="PS50089">
    <property type="entry name" value="ZF_RING_2"/>
    <property type="match status" value="1"/>
</dbReference>
<dbReference type="GO" id="GO:0005524">
    <property type="term" value="F:ATP binding"/>
    <property type="evidence" value="ECO:0007669"/>
    <property type="project" value="UniProtKB-KW"/>
</dbReference>
<dbReference type="InterPro" id="IPR014001">
    <property type="entry name" value="Helicase_ATP-bd"/>
</dbReference>
<dbReference type="Gene3D" id="3.40.50.300">
    <property type="entry name" value="P-loop containing nucleotide triphosphate hydrolases"/>
    <property type="match status" value="2"/>
</dbReference>
<feature type="compositionally biased region" description="Low complexity" evidence="9">
    <location>
        <begin position="239"/>
        <end position="253"/>
    </location>
</feature>
<dbReference type="CDD" id="cd18793">
    <property type="entry name" value="SF2_C_SNF"/>
    <property type="match status" value="1"/>
</dbReference>
<dbReference type="PROSITE" id="PS00518">
    <property type="entry name" value="ZF_RING_1"/>
    <property type="match status" value="1"/>
</dbReference>
<dbReference type="InterPro" id="IPR027417">
    <property type="entry name" value="P-loop_NTPase"/>
</dbReference>
<keyword evidence="13" id="KW-1185">Reference proteome</keyword>
<dbReference type="Gene3D" id="3.30.40.10">
    <property type="entry name" value="Zinc/RING finger domain, C3HC4 (zinc finger)"/>
    <property type="match status" value="1"/>
</dbReference>
<keyword evidence="3 8" id="KW-0863">Zinc-finger</keyword>
<evidence type="ECO:0000256" key="3">
    <source>
        <dbReference type="ARBA" id="ARBA00022771"/>
    </source>
</evidence>
<dbReference type="GO" id="GO:0006281">
    <property type="term" value="P:DNA repair"/>
    <property type="evidence" value="ECO:0007669"/>
    <property type="project" value="TreeGrafter"/>
</dbReference>
<evidence type="ECO:0000256" key="6">
    <source>
        <dbReference type="ARBA" id="ARBA00022833"/>
    </source>
</evidence>
<feature type="compositionally biased region" description="Polar residues" evidence="9">
    <location>
        <begin position="9"/>
        <end position="22"/>
    </location>
</feature>
<keyword evidence="1" id="KW-0479">Metal-binding</keyword>
<keyword evidence="2" id="KW-0547">Nucleotide-binding</keyword>
<dbReference type="InterPro" id="IPR017907">
    <property type="entry name" value="Znf_RING_CS"/>
</dbReference>
<dbReference type="InterPro" id="IPR000330">
    <property type="entry name" value="SNF2_N"/>
</dbReference>
<dbReference type="PROSITE" id="PS51192">
    <property type="entry name" value="HELICASE_ATP_BIND_1"/>
    <property type="match status" value="1"/>
</dbReference>
<dbReference type="InterPro" id="IPR013083">
    <property type="entry name" value="Znf_RING/FYVE/PHD"/>
</dbReference>
<dbReference type="InterPro" id="IPR001650">
    <property type="entry name" value="Helicase_C-like"/>
</dbReference>
<dbReference type="OMA" id="HEMALCA"/>
<dbReference type="OrthoDB" id="9049620at2759"/>
<name>A0A813F5F7_POLGL</name>
<gene>
    <name evidence="12" type="ORF">PGLA1383_LOCUS27309</name>
</gene>
<organism evidence="12 13">
    <name type="scientific">Polarella glacialis</name>
    <name type="common">Dinoflagellate</name>
    <dbReference type="NCBI Taxonomy" id="89957"/>
    <lineage>
        <taxon>Eukaryota</taxon>
        <taxon>Sar</taxon>
        <taxon>Alveolata</taxon>
        <taxon>Dinophyceae</taxon>
        <taxon>Suessiales</taxon>
        <taxon>Suessiaceae</taxon>
        <taxon>Polarella</taxon>
    </lineage>
</organism>
<dbReference type="PANTHER" id="PTHR45626:SF26">
    <property type="entry name" value="FAMILY HELICASE, PUTATIVE (AFU_ORTHOLOGUE AFUA_2G09120)-RELATED"/>
    <property type="match status" value="1"/>
</dbReference>
<dbReference type="SUPFAM" id="SSF57850">
    <property type="entry name" value="RING/U-box"/>
    <property type="match status" value="1"/>
</dbReference>
<sequence length="907" mass="99492">MGDKRPQAPSHSVQSSEEQQAPSKRHRVAEAPGKWDDLPAEKLTFCIGTKDASTAVGLINSAARCPALTAYDLRWRRHSGQRPQASGWLVQLLRSLLDNANDPPMPIWPALSVELTEPQRRSLRWMLTKEAGTDDELVVERGCQDCRFSTHRGIDFQVRFSFTLRGGILADSMGYGKTLLAVALTAASCGEALPERKGKPPCSPTLIFVPENLVYQWLREFKKAFGEAVHVRLFGRHNSPAVSSSRRSGSAGPELSIGTPGEAETSSSSTATFSVYAAASAEGWAELMLEANWSDALALVMPYSLLRSVEPWFCLHRFHWRRIIIDELHEALSCQTMADALALISSQHVWGLSGTLPTATAGDVVRLAALFGVSLPIDETNAGRFLDCYVRRNNSSVADNIPVDQHCQVVRPNPMERAIYLACQHDFDLPLEAPEAHAGYVPAFLSTWRGLQEHGREAALVKLCCHHQVTTTDVELLSTPAQSVERLRIWKKHHCEEAKRLIQKNALLAEWMQRNAQRSPGHLTAKRPVTSTSCASIGDSDRDAQDLAEAEVAKAVAMTDEQLLEACGKDLGVTAFALCDRPNEAEARWLEWCEKSGLCPGTKGAISRLRKIMYDELWGRLVDGADGWAALSKMSGRDWQADYAAAHQSRLHEAVADFGSSLRSARFLESAVRQASSAPGEVECGICLQEMRFPCITPCAHIFCAVCIERSLVSKPECPQCRAPVQGRSQLSALQSSIPSSPSSNFVQAGSHDGFFGSKITALVAKLEAIQRSGEKAVVFAQWQDLIFKIHAALSQYGVPAAVLAGGAFERASVLQQFESPTLPVLLLSLEDSASGTNMAHASHVLLVHPMVAASAEEQRAYEAQAIGRVRRWGQRRRVQVWRFVMQDTIEEDLAVQLGSQAIEPDL</sequence>
<feature type="domain" description="RING-type" evidence="10">
    <location>
        <begin position="684"/>
        <end position="722"/>
    </location>
</feature>
<dbReference type="GO" id="GO:0016787">
    <property type="term" value="F:hydrolase activity"/>
    <property type="evidence" value="ECO:0007669"/>
    <property type="project" value="UniProtKB-KW"/>
</dbReference>
<evidence type="ECO:0000256" key="2">
    <source>
        <dbReference type="ARBA" id="ARBA00022741"/>
    </source>
</evidence>
<dbReference type="InterPro" id="IPR049730">
    <property type="entry name" value="SNF2/RAD54-like_C"/>
</dbReference>
<feature type="domain" description="Helicase ATP-binding" evidence="11">
    <location>
        <begin position="158"/>
        <end position="374"/>
    </location>
</feature>
<evidence type="ECO:0000313" key="13">
    <source>
        <dbReference type="Proteomes" id="UP000654075"/>
    </source>
</evidence>
<dbReference type="Pfam" id="PF00176">
    <property type="entry name" value="SNF2-rel_dom"/>
    <property type="match status" value="1"/>
</dbReference>
<dbReference type="Pfam" id="PF13920">
    <property type="entry name" value="zf-C3HC4_3"/>
    <property type="match status" value="1"/>
</dbReference>
<feature type="region of interest" description="Disordered" evidence="9">
    <location>
        <begin position="1"/>
        <end position="34"/>
    </location>
</feature>
<evidence type="ECO:0000313" key="12">
    <source>
        <dbReference type="EMBL" id="CAE8609482.1"/>
    </source>
</evidence>
<keyword evidence="5" id="KW-0347">Helicase</keyword>
<dbReference type="SMART" id="SM00487">
    <property type="entry name" value="DEXDc"/>
    <property type="match status" value="1"/>
</dbReference>
<dbReference type="AlphaFoldDB" id="A0A813F5F7"/>
<dbReference type="SUPFAM" id="SSF52540">
    <property type="entry name" value="P-loop containing nucleoside triphosphate hydrolases"/>
    <property type="match status" value="2"/>
</dbReference>
<dbReference type="PANTHER" id="PTHR45626">
    <property type="entry name" value="TRANSCRIPTION TERMINATION FACTOR 2-RELATED"/>
    <property type="match status" value="1"/>
</dbReference>
<dbReference type="GO" id="GO:0008094">
    <property type="term" value="F:ATP-dependent activity, acting on DNA"/>
    <property type="evidence" value="ECO:0007669"/>
    <property type="project" value="TreeGrafter"/>
</dbReference>
<keyword evidence="7" id="KW-0067">ATP-binding</keyword>
<dbReference type="InterPro" id="IPR001841">
    <property type="entry name" value="Znf_RING"/>
</dbReference>
<dbReference type="Proteomes" id="UP000654075">
    <property type="component" value="Unassembled WGS sequence"/>
</dbReference>
<dbReference type="EMBL" id="CAJNNV010024328">
    <property type="protein sequence ID" value="CAE8609482.1"/>
    <property type="molecule type" value="Genomic_DNA"/>
</dbReference>
<reference evidence="12" key="1">
    <citation type="submission" date="2021-02" db="EMBL/GenBank/DDBJ databases">
        <authorList>
            <person name="Dougan E. K."/>
            <person name="Rhodes N."/>
            <person name="Thang M."/>
            <person name="Chan C."/>
        </authorList>
    </citation>
    <scope>NUCLEOTIDE SEQUENCE</scope>
</reference>